<gene>
    <name evidence="2" type="ORF">D187_005672</name>
</gene>
<evidence type="ECO:0000313" key="2">
    <source>
        <dbReference type="EMBL" id="EPX63266.1"/>
    </source>
</evidence>
<keyword evidence="2" id="KW-0489">Methyltransferase</keyword>
<keyword evidence="3" id="KW-1185">Reference proteome</keyword>
<dbReference type="AlphaFoldDB" id="S9PJM5"/>
<sequence>MYPNGLPQPETDDPTQHVFQGSVTRCAQPLQVAVARLLGYRWPDQQADALDAYADTDGIVCIPALLGERPAADRLTDMLAAAWGRDWHPQTLTDLLTAVGHTDSLEDWLRDTFFKQHCELFHYRPFIWHIWDGHREGFSALVNYHKLNHETLKSLTYTYLGDWIRTQELEAKANKSGAGDKLAKAKVLQQRLADILEGEAPLDIFVRWKSIEQQPIGWHPDLDDGVRLNIRPFLTVPDVGAKGAGVLRWKPNIKWGKDRGKNPPDSPWGEDRDNDNHLTLAEKLAAREAA</sequence>
<accession>S9PJM5</accession>
<proteinExistence type="predicted"/>
<evidence type="ECO:0000313" key="3">
    <source>
        <dbReference type="Proteomes" id="UP000011682"/>
    </source>
</evidence>
<comment type="caution">
    <text evidence="2">The sequence shown here is derived from an EMBL/GenBank/DDBJ whole genome shotgun (WGS) entry which is preliminary data.</text>
</comment>
<dbReference type="GO" id="GO:0008168">
    <property type="term" value="F:methyltransferase activity"/>
    <property type="evidence" value="ECO:0007669"/>
    <property type="project" value="UniProtKB-KW"/>
</dbReference>
<dbReference type="EMBL" id="ANAH02000005">
    <property type="protein sequence ID" value="EPX63266.1"/>
    <property type="molecule type" value="Genomic_DNA"/>
</dbReference>
<dbReference type="eggNOG" id="COG0827">
    <property type="taxonomic scope" value="Bacteria"/>
</dbReference>
<reference evidence="2" key="1">
    <citation type="submission" date="2013-05" db="EMBL/GenBank/DDBJ databases">
        <title>Genome assembly of Cystobacter fuscus DSM 2262.</title>
        <authorList>
            <person name="Sharma G."/>
            <person name="Khatri I."/>
            <person name="Kaur C."/>
            <person name="Mayilraj S."/>
            <person name="Subramanian S."/>
        </authorList>
    </citation>
    <scope>NUCLEOTIDE SEQUENCE [LARGE SCALE GENOMIC DNA]</scope>
    <source>
        <strain evidence="2">DSM 2262</strain>
    </source>
</reference>
<name>S9PJM5_CYSF2</name>
<keyword evidence="2" id="KW-0808">Transferase</keyword>
<dbReference type="Proteomes" id="UP000011682">
    <property type="component" value="Unassembled WGS sequence"/>
</dbReference>
<feature type="region of interest" description="Disordered" evidence="1">
    <location>
        <begin position="253"/>
        <end position="276"/>
    </location>
</feature>
<evidence type="ECO:0000256" key="1">
    <source>
        <dbReference type="SAM" id="MobiDB-lite"/>
    </source>
</evidence>
<organism evidence="2 3">
    <name type="scientific">Cystobacter fuscus (strain ATCC 25194 / DSM 2262 / NBRC 100088 / M29)</name>
    <dbReference type="NCBI Taxonomy" id="1242864"/>
    <lineage>
        <taxon>Bacteria</taxon>
        <taxon>Pseudomonadati</taxon>
        <taxon>Myxococcota</taxon>
        <taxon>Myxococcia</taxon>
        <taxon>Myxococcales</taxon>
        <taxon>Cystobacterineae</taxon>
        <taxon>Archangiaceae</taxon>
        <taxon>Cystobacter</taxon>
    </lineage>
</organism>
<dbReference type="GO" id="GO:0032259">
    <property type="term" value="P:methylation"/>
    <property type="evidence" value="ECO:0007669"/>
    <property type="project" value="UniProtKB-KW"/>
</dbReference>
<protein>
    <submittedName>
        <fullName evidence="2">Type II restriction enzyme, methylase subunits</fullName>
    </submittedName>
</protein>